<dbReference type="PROSITE" id="PS50294">
    <property type="entry name" value="WD_REPEATS_REGION"/>
    <property type="match status" value="2"/>
</dbReference>
<dbReference type="AlphaFoldDB" id="A0A433CWK5"/>
<accession>A0A433CWK5</accession>
<evidence type="ECO:0000256" key="3">
    <source>
        <dbReference type="PROSITE-ProRule" id="PRU00221"/>
    </source>
</evidence>
<evidence type="ECO:0000256" key="1">
    <source>
        <dbReference type="ARBA" id="ARBA00022574"/>
    </source>
</evidence>
<dbReference type="InterPro" id="IPR053299">
    <property type="entry name" value="ASTRA_WD_repeat"/>
</dbReference>
<dbReference type="SUPFAM" id="SSF50978">
    <property type="entry name" value="WD40 repeat-like"/>
    <property type="match status" value="1"/>
</dbReference>
<keyword evidence="2" id="KW-0677">Repeat</keyword>
<dbReference type="Gene3D" id="2.130.10.10">
    <property type="entry name" value="YVTN repeat-like/Quinoprotein amine dehydrogenase"/>
    <property type="match status" value="2"/>
</dbReference>
<comment type="caution">
    <text evidence="5">The sequence shown here is derived from an EMBL/GenBank/DDBJ whole genome shotgun (WGS) entry which is preliminary data.</text>
</comment>
<feature type="repeat" description="WD" evidence="3">
    <location>
        <begin position="224"/>
        <end position="265"/>
    </location>
</feature>
<organism evidence="5 6">
    <name type="scientific">Jimgerdemannia flammicorona</name>
    <dbReference type="NCBI Taxonomy" id="994334"/>
    <lineage>
        <taxon>Eukaryota</taxon>
        <taxon>Fungi</taxon>
        <taxon>Fungi incertae sedis</taxon>
        <taxon>Mucoromycota</taxon>
        <taxon>Mucoromycotina</taxon>
        <taxon>Endogonomycetes</taxon>
        <taxon>Endogonales</taxon>
        <taxon>Endogonaceae</taxon>
        <taxon>Jimgerdemannia</taxon>
    </lineage>
</organism>
<dbReference type="InterPro" id="IPR001680">
    <property type="entry name" value="WD40_rpt"/>
</dbReference>
<dbReference type="InterPro" id="IPR020472">
    <property type="entry name" value="WD40_PAC1"/>
</dbReference>
<feature type="repeat" description="WD" evidence="3">
    <location>
        <begin position="140"/>
        <end position="183"/>
    </location>
</feature>
<feature type="region of interest" description="Disordered" evidence="4">
    <location>
        <begin position="393"/>
        <end position="429"/>
    </location>
</feature>
<feature type="compositionally biased region" description="Acidic residues" evidence="4">
    <location>
        <begin position="412"/>
        <end position="429"/>
    </location>
</feature>
<dbReference type="PROSITE" id="PS50082">
    <property type="entry name" value="WD_REPEATS_2"/>
    <property type="match status" value="4"/>
</dbReference>
<keyword evidence="1 3" id="KW-0853">WD repeat</keyword>
<dbReference type="PRINTS" id="PR00320">
    <property type="entry name" value="GPROTEINBRPT"/>
</dbReference>
<gene>
    <name evidence="5" type="ORF">BC936DRAFT_137828</name>
</gene>
<dbReference type="CDD" id="cd00200">
    <property type="entry name" value="WD40"/>
    <property type="match status" value="1"/>
</dbReference>
<feature type="repeat" description="WD" evidence="3">
    <location>
        <begin position="184"/>
        <end position="223"/>
    </location>
</feature>
<dbReference type="PANTHER" id="PTHR44156">
    <property type="entry name" value="SUPERNUMERARY LIMBS, ISOFORM B-RELATED"/>
    <property type="match status" value="1"/>
</dbReference>
<evidence type="ECO:0000313" key="6">
    <source>
        <dbReference type="Proteomes" id="UP000268093"/>
    </source>
</evidence>
<protein>
    <submittedName>
        <fullName evidence="5">WD40-repeat-containing domain protein</fullName>
    </submittedName>
</protein>
<evidence type="ECO:0000313" key="5">
    <source>
        <dbReference type="EMBL" id="RUP42967.1"/>
    </source>
</evidence>
<reference evidence="5 6" key="1">
    <citation type="journal article" date="2018" name="New Phytol.">
        <title>Phylogenomics of Endogonaceae and evolution of mycorrhizas within Mucoromycota.</title>
        <authorList>
            <person name="Chang Y."/>
            <person name="Desiro A."/>
            <person name="Na H."/>
            <person name="Sandor L."/>
            <person name="Lipzen A."/>
            <person name="Clum A."/>
            <person name="Barry K."/>
            <person name="Grigoriev I.V."/>
            <person name="Martin F.M."/>
            <person name="Stajich J.E."/>
            <person name="Smith M.E."/>
            <person name="Bonito G."/>
            <person name="Spatafora J.W."/>
        </authorList>
    </citation>
    <scope>NUCLEOTIDE SEQUENCE [LARGE SCALE GENOMIC DNA]</scope>
    <source>
        <strain evidence="5 6">GMNB39</strain>
    </source>
</reference>
<feature type="repeat" description="WD" evidence="3">
    <location>
        <begin position="319"/>
        <end position="344"/>
    </location>
</feature>
<dbReference type="EMBL" id="RBNI01012010">
    <property type="protein sequence ID" value="RUP42967.1"/>
    <property type="molecule type" value="Genomic_DNA"/>
</dbReference>
<feature type="compositionally biased region" description="Basic and acidic residues" evidence="4">
    <location>
        <begin position="393"/>
        <end position="407"/>
    </location>
</feature>
<dbReference type="Proteomes" id="UP000268093">
    <property type="component" value="Unassembled WGS sequence"/>
</dbReference>
<dbReference type="OrthoDB" id="6262491at2759"/>
<evidence type="ECO:0000256" key="4">
    <source>
        <dbReference type="SAM" id="MobiDB-lite"/>
    </source>
</evidence>
<dbReference type="InterPro" id="IPR019775">
    <property type="entry name" value="WD40_repeat_CS"/>
</dbReference>
<dbReference type="PROSITE" id="PS00678">
    <property type="entry name" value="WD_REPEATS_1"/>
    <property type="match status" value="1"/>
</dbReference>
<evidence type="ECO:0000256" key="2">
    <source>
        <dbReference type="ARBA" id="ARBA00022737"/>
    </source>
</evidence>
<dbReference type="InterPro" id="IPR015943">
    <property type="entry name" value="WD40/YVTN_repeat-like_dom_sf"/>
</dbReference>
<dbReference type="SMART" id="SM00320">
    <property type="entry name" value="WD40"/>
    <property type="match status" value="6"/>
</dbReference>
<dbReference type="Pfam" id="PF00400">
    <property type="entry name" value="WD40"/>
    <property type="match status" value="6"/>
</dbReference>
<name>A0A433CWK5_9FUNG</name>
<keyword evidence="6" id="KW-1185">Reference proteome</keyword>
<proteinExistence type="predicted"/>
<dbReference type="InterPro" id="IPR036322">
    <property type="entry name" value="WD40_repeat_dom_sf"/>
</dbReference>
<sequence length="429" mass="48014">MELLAKQKKERCRRSYCVIHTISGGAKCSGRDILRARKKEIQDNILPVTTRGQPTEGHRNTLAMANISSDPDHFFQSDADVERQKARAAKYNYDIGDPIKIGTKVLALKIVDDGANAYIAEAGFVARKINLKTGKSIKVFKGHTGPVTSLALYYDADGEWLFTGSWDKTIKKWNTKTQECVATYTAHSDFVKSLIVVRRTLYSGSSDRTIRQWDLVTGACVRTLQGHSRGIEDFAVSEDGAYLYSASSDRSVRKWEIASGRCEAVLEGHETSVYAVRVLEGEMWTASADKFAKRWNLDIGQPDTSFEHPDYVRCLVIAGPYLFTGARDEIVRVWEIGSGKLVTTIEGHFDEVICMEVHGNTLYTGSLDCSIRKWPITTKELFAFKAEVEKKAKEGVEPQGEERKIKDGVAMTEEEERELAELMGSDDEL</sequence>